<dbReference type="Proteomes" id="UP001500466">
    <property type="component" value="Unassembled WGS sequence"/>
</dbReference>
<evidence type="ECO:0000313" key="1">
    <source>
        <dbReference type="EMBL" id="GAA4994373.1"/>
    </source>
</evidence>
<proteinExistence type="predicted"/>
<organism evidence="1 2">
    <name type="scientific">Yinghuangia aomiensis</name>
    <dbReference type="NCBI Taxonomy" id="676205"/>
    <lineage>
        <taxon>Bacteria</taxon>
        <taxon>Bacillati</taxon>
        <taxon>Actinomycetota</taxon>
        <taxon>Actinomycetes</taxon>
        <taxon>Kitasatosporales</taxon>
        <taxon>Streptomycetaceae</taxon>
        <taxon>Yinghuangia</taxon>
    </lineage>
</organism>
<reference evidence="2" key="1">
    <citation type="journal article" date="2019" name="Int. J. Syst. Evol. Microbiol.">
        <title>The Global Catalogue of Microorganisms (GCM) 10K type strain sequencing project: providing services to taxonomists for standard genome sequencing and annotation.</title>
        <authorList>
            <consortium name="The Broad Institute Genomics Platform"/>
            <consortium name="The Broad Institute Genome Sequencing Center for Infectious Disease"/>
            <person name="Wu L."/>
            <person name="Ma J."/>
        </authorList>
    </citation>
    <scope>NUCLEOTIDE SEQUENCE [LARGE SCALE GENOMIC DNA]</scope>
    <source>
        <strain evidence="2">JCM 17986</strain>
    </source>
</reference>
<comment type="caution">
    <text evidence="1">The sequence shown here is derived from an EMBL/GenBank/DDBJ whole genome shotgun (WGS) entry which is preliminary data.</text>
</comment>
<protein>
    <submittedName>
        <fullName evidence="1">Uncharacterized protein</fullName>
    </submittedName>
</protein>
<gene>
    <name evidence="1" type="ORF">GCM10023205_78930</name>
</gene>
<dbReference type="RefSeq" id="WP_345680704.1">
    <property type="nucleotide sequence ID" value="NZ_BAABHS010000052.1"/>
</dbReference>
<evidence type="ECO:0000313" key="2">
    <source>
        <dbReference type="Proteomes" id="UP001500466"/>
    </source>
</evidence>
<name>A0ABP9IC01_9ACTN</name>
<keyword evidence="2" id="KW-1185">Reference proteome</keyword>
<dbReference type="EMBL" id="BAABHS010000052">
    <property type="protein sequence ID" value="GAA4994373.1"/>
    <property type="molecule type" value="Genomic_DNA"/>
</dbReference>
<sequence length="244" mass="26681">MTDQTNARRERWFTSAELPVIASKPYHPTRVMAVVLARTKRRRPVHPVALADDEVIRTWTPGFPHRCAMELAVKQRVRAVSLVDPSADADSAGLALAFSSHLTRLRAPLDLGTAAVTNTHLRPAAAGYLRLPHFAVLVTAGVPRDVVVWELMPELHVPVWCGLPAARIPEFSPRDVAALLTAKRLARDGTLADSGPAGIKVCALLEDRYFSVRLVVQHASLFHDLITEITDASPSVPPQPKGRL</sequence>
<accession>A0ABP9IC01</accession>